<keyword evidence="2" id="KW-1185">Reference proteome</keyword>
<protein>
    <recommendedName>
        <fullName evidence="3">HEAT repeat protein</fullName>
    </recommendedName>
</protein>
<organism evidence="1 2">
    <name type="scientific">Kineosporia corallincola</name>
    <dbReference type="NCBI Taxonomy" id="2835133"/>
    <lineage>
        <taxon>Bacteria</taxon>
        <taxon>Bacillati</taxon>
        <taxon>Actinomycetota</taxon>
        <taxon>Actinomycetes</taxon>
        <taxon>Kineosporiales</taxon>
        <taxon>Kineosporiaceae</taxon>
        <taxon>Kineosporia</taxon>
    </lineage>
</organism>
<proteinExistence type="predicted"/>
<dbReference type="Proteomes" id="UP001197247">
    <property type="component" value="Unassembled WGS sequence"/>
</dbReference>
<evidence type="ECO:0000313" key="1">
    <source>
        <dbReference type="EMBL" id="MBT0770848.1"/>
    </source>
</evidence>
<accession>A0ABS5TLC5</accession>
<evidence type="ECO:0000313" key="2">
    <source>
        <dbReference type="Proteomes" id="UP001197247"/>
    </source>
</evidence>
<sequence length="739" mass="77410">MIDWSALEHAYGAADDTPGLIARLREGDWPEAVEDLFSSILHQGSVYPATLAALPLLAGVALDRDAPGRLGALQLLCSYGDAIAAGSSRNPAYLPPGTDLEAFDAQARAGLAHVARTLLPSITDPDPEIRVAVYECSCYWQDSGPEVAGALRGAFAGENDLAARVALMEPLARHQLLTAPDLDALVAREQDEVLFAAAWSAVACGLGLAGARQHLVRLWPTCAAAYPGQGEAHSLHLLIENAGSAALPVLRDLAQGPVSALTTEAVAEAWGLLAAISRAAAEPAAEALIGLLEPAVANGAPATVAVLEALLTVRPAAGPWGPAIAGAVVGVLDQEPTDRLVLATAAVLLFALEEPLWAVPALTVVDEPGELNVAVGDGGNRADLLTALVGYPGPRRRPVSWASEELIAVAERVFAVHPDRAGPWAYVLGGLTPSIDLAGLLLRAASRGGPDPRVLRALATVAAGDRRVFPPDARTAVGNLVAGDPAGEVWLVTTRALLGAEPDPGAAFSRIWQLAENVPGRDDLIRIWALMPTPQLETACRELLAGGVANSLFDRHLQLAAASHLLDGGGSDDGSDDDRARAVWPTVRTMADLADQPLRETVAVGDRVAQTDDTLLPDWLELLHDLAGPGRTDWFGPHHEATALAVESLLRFGALTADQALDRALAAQAAAVRVHHAGRVTPVLARVLRQALEQDPGLRPRAVEALAPLLESDRRTLSSSRRGITEDTELARLLREALA</sequence>
<gene>
    <name evidence="1" type="ORF">KIH74_18035</name>
</gene>
<evidence type="ECO:0008006" key="3">
    <source>
        <dbReference type="Google" id="ProtNLM"/>
    </source>
</evidence>
<comment type="caution">
    <text evidence="1">The sequence shown here is derived from an EMBL/GenBank/DDBJ whole genome shotgun (WGS) entry which is preliminary data.</text>
</comment>
<dbReference type="EMBL" id="JAHBAY010000007">
    <property type="protein sequence ID" value="MBT0770848.1"/>
    <property type="molecule type" value="Genomic_DNA"/>
</dbReference>
<dbReference type="RefSeq" id="WP_214157140.1">
    <property type="nucleotide sequence ID" value="NZ_JAHBAY010000007.1"/>
</dbReference>
<reference evidence="1 2" key="1">
    <citation type="submission" date="2021-05" db="EMBL/GenBank/DDBJ databases">
        <title>Kineosporia and Streptomyces sp. nov. two new marine actinobacteria isolated from Coral.</title>
        <authorList>
            <person name="Buangrab K."/>
            <person name="Sutthacheep M."/>
            <person name="Yeemin T."/>
            <person name="Harunari E."/>
            <person name="Igarashi Y."/>
            <person name="Kanchanasin P."/>
            <person name="Tanasupawat S."/>
            <person name="Phongsopitanun W."/>
        </authorList>
    </citation>
    <scope>NUCLEOTIDE SEQUENCE [LARGE SCALE GENOMIC DNA]</scope>
    <source>
        <strain evidence="1 2">J2-2</strain>
    </source>
</reference>
<name>A0ABS5TLC5_9ACTN</name>